<keyword evidence="2" id="KW-1185">Reference proteome</keyword>
<evidence type="ECO:0000313" key="2">
    <source>
        <dbReference type="Proteomes" id="UP001280156"/>
    </source>
</evidence>
<sequence>MLNLLHRLVDGKSFAPPTIDAPQALTLTNEPKANVERYDALRKALEVRHAS</sequence>
<proteinExistence type="predicted"/>
<comment type="caution">
    <text evidence="1">The sequence shown here is derived from an EMBL/GenBank/DDBJ whole genome shotgun (WGS) entry which is preliminary data.</text>
</comment>
<gene>
    <name evidence="1" type="ORF">RFM52_20970</name>
</gene>
<organism evidence="1 2">
    <name type="scientific">Mesorhizobium humile</name>
    <dbReference type="NCBI Taxonomy" id="3072313"/>
    <lineage>
        <taxon>Bacteria</taxon>
        <taxon>Pseudomonadati</taxon>
        <taxon>Pseudomonadota</taxon>
        <taxon>Alphaproteobacteria</taxon>
        <taxon>Hyphomicrobiales</taxon>
        <taxon>Phyllobacteriaceae</taxon>
        <taxon>Mesorhizobium</taxon>
    </lineage>
</organism>
<dbReference type="Proteomes" id="UP001280156">
    <property type="component" value="Unassembled WGS sequence"/>
</dbReference>
<dbReference type="EMBL" id="JAVIIV010000014">
    <property type="protein sequence ID" value="MDX8487671.1"/>
    <property type="molecule type" value="Genomic_DNA"/>
</dbReference>
<reference evidence="1 2" key="1">
    <citation type="submission" date="2023-08" db="EMBL/GenBank/DDBJ databases">
        <title>Implementing the SeqCode for naming new Mesorhizobium species isolated from Vachellia karroo root nodules.</title>
        <authorList>
            <person name="Van Lill M."/>
        </authorList>
    </citation>
    <scope>NUCLEOTIDE SEQUENCE [LARGE SCALE GENOMIC DNA]</scope>
    <source>
        <strain evidence="1 2">VK2B</strain>
    </source>
</reference>
<dbReference type="RefSeq" id="WP_320297905.1">
    <property type="nucleotide sequence ID" value="NZ_JAVIIU010000013.1"/>
</dbReference>
<protein>
    <submittedName>
        <fullName evidence="1">Uncharacterized protein</fullName>
    </submittedName>
</protein>
<evidence type="ECO:0000313" key="1">
    <source>
        <dbReference type="EMBL" id="MDX8487671.1"/>
    </source>
</evidence>
<accession>A0ABU4YLW6</accession>
<name>A0ABU4YLW6_9HYPH</name>